<feature type="coiled-coil region" evidence="1">
    <location>
        <begin position="147"/>
        <end position="192"/>
    </location>
</feature>
<dbReference type="PhylomeDB" id="A0A0G4H620"/>
<dbReference type="VEuPathDB" id="CryptoDB:Vbra_19596"/>
<dbReference type="PANTHER" id="PTHR31373:SF27">
    <property type="entry name" value="TROVE DOMAIN-CONTAINING PROTEIN"/>
    <property type="match status" value="1"/>
</dbReference>
<dbReference type="OMA" id="AKQLFPH"/>
<dbReference type="InterPro" id="IPR011205">
    <property type="entry name" value="UCP015417_vWA"/>
</dbReference>
<dbReference type="InterPro" id="IPR056690">
    <property type="entry name" value="DUF7788"/>
</dbReference>
<evidence type="ECO:0000313" key="5">
    <source>
        <dbReference type="Proteomes" id="UP000041254"/>
    </source>
</evidence>
<gene>
    <name evidence="4" type="ORF">Vbra_19596</name>
</gene>
<dbReference type="Pfam" id="PF11443">
    <property type="entry name" value="DUF2828"/>
    <property type="match status" value="1"/>
</dbReference>
<dbReference type="InterPro" id="IPR036465">
    <property type="entry name" value="vWFA_dom_sf"/>
</dbReference>
<feature type="domain" description="DUF2828" evidence="2">
    <location>
        <begin position="18"/>
        <end position="413"/>
    </location>
</feature>
<proteinExistence type="predicted"/>
<sequence>MTDSAGGKMAVHEPDALTENKAFTFSTTHNAVVDFFFEVVPRCSPDTLQELLKAAYEADAQLTLRAIFHLGNVKDGKADRANFYESLDWLRVHHPLTFLANLSLVAQHTCWKCPADLLSIAIEGIEAFRARCQEHHKRTRDDRIKRKSRKKQRKQVLKDKAAELKEACGDDKEAFEAKWKEYQAENKALVEERVAGEQEAAKQTRVAKRAAEKERLKESLDKDDHTRQLLDTVAKMFAEQLGKDLEAMKQKKTVNYAAKWAPSLNGYHDNITQLAGAIAAELYADRTDLTLQQKKDLYRKEFLSPLRAYTDVPEVFMSADKWDLLPYERVPSRCMKLNKKAFVKHDGERFAAFLEKVVKGEKKIAAGAVLPHELLKPFMNTYFSRQEDDQSEAEKQTNELQWNRLVADLMAKGGGCPLKNNVAVCDVSGSMTGEPMEVAIALSLITAQVSDEPWGNTIITFSQRPTFFSIDPQQTLEQKVQAIQRMEWGANTDLQAVFDQILARAKEFSVQPDDMPQQLFIFSDMEFDCATGQSHGRKKTDFNLIQDKFAEAGYPMPHIIFWNLRASGSKPTVACEEGVALLSGFSSNLLTAFMSGELEQFTPQSVMMDMLNKDTYNSLKVID</sequence>
<dbReference type="Gene3D" id="3.40.50.410">
    <property type="entry name" value="von Willebrand factor, type A domain"/>
    <property type="match status" value="1"/>
</dbReference>
<dbReference type="Pfam" id="PF25043">
    <property type="entry name" value="DUF7788"/>
    <property type="match status" value="1"/>
</dbReference>
<keyword evidence="5" id="KW-1185">Reference proteome</keyword>
<evidence type="ECO:0008006" key="6">
    <source>
        <dbReference type="Google" id="ProtNLM"/>
    </source>
</evidence>
<name>A0A0G4H620_VITBC</name>
<dbReference type="EMBL" id="CDMY01001036">
    <property type="protein sequence ID" value="CEM39308.1"/>
    <property type="molecule type" value="Genomic_DNA"/>
</dbReference>
<accession>A0A0G4H620</accession>
<dbReference type="PIRSF" id="PIRSF015417">
    <property type="entry name" value="T31B5_30_vWA"/>
    <property type="match status" value="1"/>
</dbReference>
<dbReference type="SUPFAM" id="SSF53300">
    <property type="entry name" value="vWA-like"/>
    <property type="match status" value="1"/>
</dbReference>
<evidence type="ECO:0000313" key="4">
    <source>
        <dbReference type="EMBL" id="CEM39308.1"/>
    </source>
</evidence>
<reference evidence="4 5" key="1">
    <citation type="submission" date="2014-11" db="EMBL/GenBank/DDBJ databases">
        <authorList>
            <person name="Zhu J."/>
            <person name="Qi W."/>
            <person name="Song R."/>
        </authorList>
    </citation>
    <scope>NUCLEOTIDE SEQUENCE [LARGE SCALE GENOMIC DNA]</scope>
</reference>
<dbReference type="InParanoid" id="A0A0G4H620"/>
<evidence type="ECO:0000256" key="1">
    <source>
        <dbReference type="SAM" id="Coils"/>
    </source>
</evidence>
<dbReference type="InterPro" id="IPR058580">
    <property type="entry name" value="DUF2828"/>
</dbReference>
<dbReference type="PANTHER" id="PTHR31373">
    <property type="entry name" value="OS06G0652100 PROTEIN"/>
    <property type="match status" value="1"/>
</dbReference>
<organism evidence="4 5">
    <name type="scientific">Vitrella brassicaformis (strain CCMP3155)</name>
    <dbReference type="NCBI Taxonomy" id="1169540"/>
    <lineage>
        <taxon>Eukaryota</taxon>
        <taxon>Sar</taxon>
        <taxon>Alveolata</taxon>
        <taxon>Colpodellida</taxon>
        <taxon>Vitrellaceae</taxon>
        <taxon>Vitrella</taxon>
    </lineage>
</organism>
<dbReference type="OrthoDB" id="1149618at2759"/>
<dbReference type="AlphaFoldDB" id="A0A0G4H620"/>
<protein>
    <recommendedName>
        <fullName evidence="6">TROVE domain-containing protein</fullName>
    </recommendedName>
</protein>
<evidence type="ECO:0000259" key="2">
    <source>
        <dbReference type="Pfam" id="PF11443"/>
    </source>
</evidence>
<keyword evidence="1" id="KW-0175">Coiled coil</keyword>
<dbReference type="Proteomes" id="UP000041254">
    <property type="component" value="Unassembled WGS sequence"/>
</dbReference>
<evidence type="ECO:0000259" key="3">
    <source>
        <dbReference type="Pfam" id="PF25043"/>
    </source>
</evidence>
<feature type="domain" description="DUF7788" evidence="3">
    <location>
        <begin position="420"/>
        <end position="599"/>
    </location>
</feature>